<organism evidence="2 3">
    <name type="scientific">Tremella mesenterica</name>
    <name type="common">Jelly fungus</name>
    <dbReference type="NCBI Taxonomy" id="5217"/>
    <lineage>
        <taxon>Eukaryota</taxon>
        <taxon>Fungi</taxon>
        <taxon>Dikarya</taxon>
        <taxon>Basidiomycota</taxon>
        <taxon>Agaricomycotina</taxon>
        <taxon>Tremellomycetes</taxon>
        <taxon>Tremellales</taxon>
        <taxon>Tremellaceae</taxon>
        <taxon>Tremella</taxon>
    </lineage>
</organism>
<name>A0A4Q1BWS7_TREME</name>
<reference evidence="2 3" key="1">
    <citation type="submission" date="2016-06" db="EMBL/GenBank/DDBJ databases">
        <title>Evolution of pathogenesis and genome organization in the Tremellales.</title>
        <authorList>
            <person name="Cuomo C."/>
            <person name="Litvintseva A."/>
            <person name="Heitman J."/>
            <person name="Chen Y."/>
            <person name="Sun S."/>
            <person name="Springer D."/>
            <person name="Dromer F."/>
            <person name="Young S."/>
            <person name="Zeng Q."/>
            <person name="Chapman S."/>
            <person name="Gujja S."/>
            <person name="Saif S."/>
            <person name="Birren B."/>
        </authorList>
    </citation>
    <scope>NUCLEOTIDE SEQUENCE [LARGE SCALE GENOMIC DNA]</scope>
    <source>
        <strain evidence="2 3">ATCC 28783</strain>
    </source>
</reference>
<feature type="compositionally biased region" description="Polar residues" evidence="1">
    <location>
        <begin position="103"/>
        <end position="135"/>
    </location>
</feature>
<dbReference type="VEuPathDB" id="FungiDB:TREMEDRAFT_72926"/>
<dbReference type="InParanoid" id="A0A4Q1BWS7"/>
<evidence type="ECO:0000313" key="3">
    <source>
        <dbReference type="Proteomes" id="UP000289152"/>
    </source>
</evidence>
<comment type="caution">
    <text evidence="2">The sequence shown here is derived from an EMBL/GenBank/DDBJ whole genome shotgun (WGS) entry which is preliminary data.</text>
</comment>
<feature type="compositionally biased region" description="Basic and acidic residues" evidence="1">
    <location>
        <begin position="49"/>
        <end position="59"/>
    </location>
</feature>
<dbReference type="Proteomes" id="UP000289152">
    <property type="component" value="Unassembled WGS sequence"/>
</dbReference>
<feature type="compositionally biased region" description="Basic and acidic residues" evidence="1">
    <location>
        <begin position="72"/>
        <end position="102"/>
    </location>
</feature>
<dbReference type="EMBL" id="SDIL01000001">
    <property type="protein sequence ID" value="RXK42610.1"/>
    <property type="molecule type" value="Genomic_DNA"/>
</dbReference>
<keyword evidence="3" id="KW-1185">Reference proteome</keyword>
<evidence type="ECO:0000313" key="2">
    <source>
        <dbReference type="EMBL" id="RXK42610.1"/>
    </source>
</evidence>
<accession>A0A4Q1BWS7</accession>
<dbReference type="AlphaFoldDB" id="A0A4Q1BWS7"/>
<sequence length="135" mass="14224">MLARTPLIPPPAGPATFELAPMAGPSRPMATRTRTVSSLSLGGRGRRGYASDKGQKELYSDELGSTGAGTDDVAHSDAAYDKDANPQRSAQKVEKETGKDFTQRSPANPASSQPHQQGNKQSDAPFGTSNKPQGR</sequence>
<dbReference type="OrthoDB" id="2574639at2759"/>
<proteinExistence type="predicted"/>
<protein>
    <submittedName>
        <fullName evidence="2">Uncharacterized protein</fullName>
    </submittedName>
</protein>
<gene>
    <name evidence="2" type="ORF">M231_00164</name>
</gene>
<feature type="region of interest" description="Disordered" evidence="1">
    <location>
        <begin position="1"/>
        <end position="135"/>
    </location>
</feature>
<evidence type="ECO:0000256" key="1">
    <source>
        <dbReference type="SAM" id="MobiDB-lite"/>
    </source>
</evidence>